<evidence type="ECO:0000256" key="1">
    <source>
        <dbReference type="SAM" id="MobiDB-lite"/>
    </source>
</evidence>
<feature type="compositionally biased region" description="Basic and acidic residues" evidence="1">
    <location>
        <begin position="688"/>
        <end position="703"/>
    </location>
</feature>
<feature type="region of interest" description="Disordered" evidence="1">
    <location>
        <begin position="436"/>
        <end position="463"/>
    </location>
</feature>
<dbReference type="RefSeq" id="XP_029222521.1">
    <property type="nucleotide sequence ID" value="XM_029359608.1"/>
</dbReference>
<feature type="region of interest" description="Disordered" evidence="1">
    <location>
        <begin position="1"/>
        <end position="27"/>
    </location>
</feature>
<evidence type="ECO:0000313" key="3">
    <source>
        <dbReference type="EMBL" id="PFH38512.1"/>
    </source>
</evidence>
<accession>A0A2A9MQV8</accession>
<keyword evidence="4" id="KW-1185">Reference proteome</keyword>
<protein>
    <recommendedName>
        <fullName evidence="2">Protein DA1-like domain-containing protein</fullName>
    </recommendedName>
</protein>
<dbReference type="EMBL" id="NWUJ01000001">
    <property type="protein sequence ID" value="PFH38512.1"/>
    <property type="molecule type" value="Genomic_DNA"/>
</dbReference>
<feature type="compositionally biased region" description="Low complexity" evidence="1">
    <location>
        <begin position="1"/>
        <end position="26"/>
    </location>
</feature>
<name>A0A2A9MQV8_BESBE</name>
<dbReference type="STRING" id="94643.A0A2A9MQV8"/>
<dbReference type="Pfam" id="PF12315">
    <property type="entry name" value="DA1-like"/>
    <property type="match status" value="1"/>
</dbReference>
<dbReference type="VEuPathDB" id="ToxoDB:BESB_008540"/>
<comment type="caution">
    <text evidence="3">The sequence shown here is derived from an EMBL/GenBank/DDBJ whole genome shotgun (WGS) entry which is preliminary data.</text>
</comment>
<organism evidence="3 4">
    <name type="scientific">Besnoitia besnoiti</name>
    <name type="common">Apicomplexan protozoan</name>
    <dbReference type="NCBI Taxonomy" id="94643"/>
    <lineage>
        <taxon>Eukaryota</taxon>
        <taxon>Sar</taxon>
        <taxon>Alveolata</taxon>
        <taxon>Apicomplexa</taxon>
        <taxon>Conoidasida</taxon>
        <taxon>Coccidia</taxon>
        <taxon>Eucoccidiorida</taxon>
        <taxon>Eimeriorina</taxon>
        <taxon>Sarcocystidae</taxon>
        <taxon>Besnoitia</taxon>
    </lineage>
</organism>
<dbReference type="InterPro" id="IPR022087">
    <property type="entry name" value="DA1-like_dom"/>
</dbReference>
<dbReference type="AlphaFoldDB" id="A0A2A9MQV8"/>
<reference evidence="3 4" key="1">
    <citation type="submission" date="2017-09" db="EMBL/GenBank/DDBJ databases">
        <title>Genome sequencing of Besnoitia besnoiti strain Bb-Ger1.</title>
        <authorList>
            <person name="Schares G."/>
            <person name="Venepally P."/>
            <person name="Lorenzi H.A."/>
        </authorList>
    </citation>
    <scope>NUCLEOTIDE SEQUENCE [LARGE SCALE GENOMIC DNA]</scope>
    <source>
        <strain evidence="3 4">Bb-Ger1</strain>
    </source>
</reference>
<proteinExistence type="predicted"/>
<evidence type="ECO:0000259" key="2">
    <source>
        <dbReference type="Pfam" id="PF12315"/>
    </source>
</evidence>
<dbReference type="Proteomes" id="UP000224006">
    <property type="component" value="Chromosome I"/>
</dbReference>
<gene>
    <name evidence="3" type="ORF">BESB_008540</name>
</gene>
<dbReference type="OrthoDB" id="25414at2759"/>
<evidence type="ECO:0000313" key="4">
    <source>
        <dbReference type="Proteomes" id="UP000224006"/>
    </source>
</evidence>
<sequence>MRTSRRASPSPAAQAWEASAPPAAAGAAGGSVVPLAERFAAASTATAYHRATSSFVMSHPSLRAVADSTDRALYVQAGDGPSLALGETPKRLHSVDYGDCSDCGDAALDRGAFAPGRSTSLPAVHSRLPPPAILPQAEADPSPRNAAYSALPFVKWTPLGNSFGDDPLPCQTGFEFSRPLPKGVPSKLLAAQAQSPDLAGAPRSRDSPQRLATAVPRSVEALPSAAELQDSRPASPLLSRTASLPLERRREAGAKGRRPLIRGFTAKVQTGPVFRCTYCGERLRTHKHFIQVWPEFIMCTPCAACPPCNTCHRKAFDAIVELGEGTKSFLCPLAEEEGGLRLCGHCALLYPVRTRRDLAEATAASLDWLEDKGLMFTDDLLKYQRTEAVGKMLWRLDSRPSSPQAGLASASPHRPLGGKHDARIFIRSEERLPSAAWIEKDPPFEPEAGDPARPRTPPSLASQRSLTIPVEGVSFAALNPTSATNIYGRCETEKVFVETPAPMGRSASVPARLVRRVGVVQGLPQTFFLSHLTHELLHAFLWCRQPEEGSLKLDVEEGMCNSVSASIFQDRLLAIDRREAALLAGETAAPPGVRTPLQNPVFAELAPGSPAAVELEKLLLDFERRVIATRLGDMERDDHACYGKGYRAMRDVISAIGLPRTVELTRIYGHSLDELVAAAGRLLESERHRRADERDMRRSRDVSAGRGNRKGGGSKANGPRGNEKWTDFVAVGA</sequence>
<feature type="region of interest" description="Disordered" evidence="1">
    <location>
        <begin position="189"/>
        <end position="255"/>
    </location>
</feature>
<feature type="domain" description="Protein DA1-like" evidence="2">
    <location>
        <begin position="514"/>
        <end position="663"/>
    </location>
</feature>
<feature type="region of interest" description="Disordered" evidence="1">
    <location>
        <begin position="688"/>
        <end position="733"/>
    </location>
</feature>
<dbReference type="GeneID" id="40305916"/>
<dbReference type="KEGG" id="bbes:BESB_008540"/>